<accession>A0A0J8RUL9</accession>
<proteinExistence type="predicted"/>
<reference evidence="2" key="1">
    <citation type="journal article" date="2010" name="Genome Res.">
        <title>Population genomic sequencing of Coccidioides fungi reveals recent hybridization and transposon control.</title>
        <authorList>
            <person name="Neafsey D.E."/>
            <person name="Barker B.M."/>
            <person name="Sharpton T.J."/>
            <person name="Stajich J.E."/>
            <person name="Park D.J."/>
            <person name="Whiston E."/>
            <person name="Hung C.-Y."/>
            <person name="McMahan C."/>
            <person name="White J."/>
            <person name="Sykes S."/>
            <person name="Heiman D."/>
            <person name="Young S."/>
            <person name="Zeng Q."/>
            <person name="Abouelleil A."/>
            <person name="Aftuck L."/>
            <person name="Bessette D."/>
            <person name="Brown A."/>
            <person name="FitzGerald M."/>
            <person name="Lui A."/>
            <person name="Macdonald J.P."/>
            <person name="Priest M."/>
            <person name="Orbach M.J."/>
            <person name="Galgiani J.N."/>
            <person name="Kirkland T.N."/>
            <person name="Cole G.T."/>
            <person name="Birren B.W."/>
            <person name="Henn M.R."/>
            <person name="Taylor J.W."/>
            <person name="Rounsley S.D."/>
        </authorList>
    </citation>
    <scope>NUCLEOTIDE SEQUENCE [LARGE SCALE GENOMIC DNA]</scope>
    <source>
        <strain evidence="2">H538.4</strain>
    </source>
</reference>
<gene>
    <name evidence="1" type="ORF">CIHG_05509</name>
</gene>
<protein>
    <submittedName>
        <fullName evidence="1">Uncharacterized protein</fullName>
    </submittedName>
</protein>
<dbReference type="AlphaFoldDB" id="A0A0J8RUL9"/>
<dbReference type="EMBL" id="DS017000">
    <property type="protein sequence ID" value="KMU87739.1"/>
    <property type="molecule type" value="Genomic_DNA"/>
</dbReference>
<name>A0A0J8RUL9_COCIT</name>
<organism evidence="1 2">
    <name type="scientific">Coccidioides immitis H538.4</name>
    <dbReference type="NCBI Taxonomy" id="396776"/>
    <lineage>
        <taxon>Eukaryota</taxon>
        <taxon>Fungi</taxon>
        <taxon>Dikarya</taxon>
        <taxon>Ascomycota</taxon>
        <taxon>Pezizomycotina</taxon>
        <taxon>Eurotiomycetes</taxon>
        <taxon>Eurotiomycetidae</taxon>
        <taxon>Onygenales</taxon>
        <taxon>Onygenaceae</taxon>
        <taxon>Coccidioides</taxon>
    </lineage>
</organism>
<evidence type="ECO:0000313" key="1">
    <source>
        <dbReference type="EMBL" id="KMU87739.1"/>
    </source>
</evidence>
<dbReference type="Proteomes" id="UP000054563">
    <property type="component" value="Unassembled WGS sequence"/>
</dbReference>
<sequence length="86" mass="9771">MSGIPGQIRYEHQMSCALGEPHQAPIFNIGRVLLRSPSEILSSQWWQRQDPAGAQERRRQITTSRILDLSRIVAGFCNETAAFFKD</sequence>
<dbReference type="VEuPathDB" id="FungiDB:CIHG_05509"/>
<evidence type="ECO:0000313" key="2">
    <source>
        <dbReference type="Proteomes" id="UP000054563"/>
    </source>
</evidence>